<keyword evidence="2" id="KW-0472">Membrane</keyword>
<dbReference type="SUPFAM" id="SSF47090">
    <property type="entry name" value="PGBD-like"/>
    <property type="match status" value="1"/>
</dbReference>
<dbReference type="Pfam" id="PF01471">
    <property type="entry name" value="PG_binding_1"/>
    <property type="match status" value="1"/>
</dbReference>
<feature type="region of interest" description="Disordered" evidence="1">
    <location>
        <begin position="298"/>
        <end position="318"/>
    </location>
</feature>
<dbReference type="InterPro" id="IPR036366">
    <property type="entry name" value="PGBDSf"/>
</dbReference>
<proteinExistence type="predicted"/>
<reference evidence="4 5" key="1">
    <citation type="submission" date="2017-09" db="EMBL/GenBank/DDBJ databases">
        <title>Streptomyces genome completion.</title>
        <authorList>
            <person name="Lee N."/>
            <person name="Cho B.-K."/>
        </authorList>
    </citation>
    <scope>NUCLEOTIDE SEQUENCE [LARGE SCALE GENOMIC DNA]</scope>
    <source>
        <strain evidence="4 5">ATCC 14899</strain>
    </source>
</reference>
<feature type="domain" description="Peptidoglycan binding-like" evidence="3">
    <location>
        <begin position="172"/>
        <end position="221"/>
    </location>
</feature>
<feature type="region of interest" description="Disordered" evidence="1">
    <location>
        <begin position="1"/>
        <end position="31"/>
    </location>
</feature>
<dbReference type="InterPro" id="IPR002477">
    <property type="entry name" value="Peptidoglycan-bd-like"/>
</dbReference>
<accession>A0A5P2WF56</accession>
<keyword evidence="2" id="KW-0812">Transmembrane</keyword>
<evidence type="ECO:0000259" key="3">
    <source>
        <dbReference type="Pfam" id="PF01471"/>
    </source>
</evidence>
<feature type="compositionally biased region" description="Polar residues" evidence="1">
    <location>
        <begin position="78"/>
        <end position="101"/>
    </location>
</feature>
<evidence type="ECO:0000256" key="2">
    <source>
        <dbReference type="SAM" id="Phobius"/>
    </source>
</evidence>
<dbReference type="Gene3D" id="2.40.420.20">
    <property type="match status" value="1"/>
</dbReference>
<evidence type="ECO:0000256" key="1">
    <source>
        <dbReference type="SAM" id="MobiDB-lite"/>
    </source>
</evidence>
<dbReference type="KEGG" id="snq:CP978_18005"/>
<evidence type="ECO:0000313" key="5">
    <source>
        <dbReference type="Proteomes" id="UP000325763"/>
    </source>
</evidence>
<feature type="transmembrane region" description="Helical" evidence="2">
    <location>
        <begin position="37"/>
        <end position="58"/>
    </location>
</feature>
<dbReference type="Proteomes" id="UP000325763">
    <property type="component" value="Chromosome"/>
</dbReference>
<name>A0A5P2WF56_9ACTN</name>
<protein>
    <submittedName>
        <fullName evidence="4">Peptidoglycan-binding protein</fullName>
    </submittedName>
</protein>
<dbReference type="EMBL" id="CP023747">
    <property type="protein sequence ID" value="QEV43342.1"/>
    <property type="molecule type" value="Genomic_DNA"/>
</dbReference>
<dbReference type="InterPro" id="IPR036365">
    <property type="entry name" value="PGBD-like_sf"/>
</dbReference>
<sequence>MNHADRPGARPAAHLDGNAPAADPAPPRRRRRPLRTALVVLAALVVAGAAGVAATGTLGGGGDEQASAAPSGPPRTATVEQRTLTRTQTVAGTLGYGTTTPVVAPASSGADAGSGGSARNADGPGPEIITALPGEGDTIRRGGSVYSVDDQRVPLLYGSIPLYRTLRTGSEGKDVAMLEKNLAALGYTGFTADDAYTEGTAEAVRAWQEDLGREQTGTVGPGEAVVAPGARRVAEVKAALGTVPTGEILTWSGTERAVGVDLDVRYEDLVDEGTKADIELPDGTSVEATVTEVGTAATAASSGGNGGGQGSGGSSNATLPVRLSVKDQKKLGRYQAAPVDVTLRAETRKDVLAVPVEALTARREGGYAVQAVRGGAVEYLPVKLGIFAGGLVEISGDGITAGLTVGVPR</sequence>
<dbReference type="Gene3D" id="1.10.101.10">
    <property type="entry name" value="PGBD-like superfamily/PGBD"/>
    <property type="match status" value="1"/>
</dbReference>
<organism evidence="4 5">
    <name type="scientific">Streptomyces nodosus</name>
    <dbReference type="NCBI Taxonomy" id="40318"/>
    <lineage>
        <taxon>Bacteria</taxon>
        <taxon>Bacillati</taxon>
        <taxon>Actinomycetota</taxon>
        <taxon>Actinomycetes</taxon>
        <taxon>Kitasatosporales</taxon>
        <taxon>Streptomycetaceae</taxon>
        <taxon>Streptomyces</taxon>
    </lineage>
</organism>
<feature type="region of interest" description="Disordered" evidence="1">
    <location>
        <begin position="58"/>
        <end position="126"/>
    </location>
</feature>
<keyword evidence="2" id="KW-1133">Transmembrane helix</keyword>
<dbReference type="AlphaFoldDB" id="A0A5P2WF56"/>
<gene>
    <name evidence="4" type="ORF">CP978_18005</name>
</gene>
<evidence type="ECO:0000313" key="4">
    <source>
        <dbReference type="EMBL" id="QEV43342.1"/>
    </source>
</evidence>
<feature type="compositionally biased region" description="Gly residues" evidence="1">
    <location>
        <begin position="303"/>
        <end position="313"/>
    </location>
</feature>